<gene>
    <name evidence="1" type="ORF">G3576_23060</name>
</gene>
<organism evidence="1 2">
    <name type="scientific">Falsiroseomonas algicola</name>
    <dbReference type="NCBI Taxonomy" id="2716930"/>
    <lineage>
        <taxon>Bacteria</taxon>
        <taxon>Pseudomonadati</taxon>
        <taxon>Pseudomonadota</taxon>
        <taxon>Alphaproteobacteria</taxon>
        <taxon>Acetobacterales</taxon>
        <taxon>Roseomonadaceae</taxon>
        <taxon>Falsiroseomonas</taxon>
    </lineage>
</organism>
<sequence>MIRLSIHAEQRLRERGIPLAWIEVTITEPDRTSPDASDPTLLHAFRAIDAAGGRVLKVVHRVRGGDILVVTAHLDRGASR</sequence>
<accession>A0A6M1LR51</accession>
<reference evidence="1 2" key="1">
    <citation type="submission" date="2020-03" db="EMBL/GenBank/DDBJ databases">
        <title>Roseomonas stagni sp. nov., isolated from pond water in Japan.</title>
        <authorList>
            <person name="Furuhata K."/>
            <person name="Miyamoto H."/>
            <person name="Goto K."/>
        </authorList>
    </citation>
    <scope>NUCLEOTIDE SEQUENCE [LARGE SCALE GENOMIC DNA]</scope>
    <source>
        <strain evidence="1 2">PeD5</strain>
    </source>
</reference>
<dbReference type="InterPro" id="IPR025354">
    <property type="entry name" value="DUF4258"/>
</dbReference>
<dbReference type="Proteomes" id="UP000475385">
    <property type="component" value="Unassembled WGS sequence"/>
</dbReference>
<evidence type="ECO:0000313" key="2">
    <source>
        <dbReference type="Proteomes" id="UP000475385"/>
    </source>
</evidence>
<evidence type="ECO:0000313" key="1">
    <source>
        <dbReference type="EMBL" id="NGM22911.1"/>
    </source>
</evidence>
<comment type="caution">
    <text evidence="1">The sequence shown here is derived from an EMBL/GenBank/DDBJ whole genome shotgun (WGS) entry which is preliminary data.</text>
</comment>
<name>A0A6M1LR51_9PROT</name>
<dbReference type="RefSeq" id="WP_164696824.1">
    <property type="nucleotide sequence ID" value="NZ_JAAIKB010000011.1"/>
</dbReference>
<protein>
    <submittedName>
        <fullName evidence="1">DUF4258 domain-containing protein</fullName>
    </submittedName>
</protein>
<proteinExistence type="predicted"/>
<dbReference type="Pfam" id="PF14076">
    <property type="entry name" value="DUF4258"/>
    <property type="match status" value="1"/>
</dbReference>
<dbReference type="EMBL" id="JAAIKB010000011">
    <property type="protein sequence ID" value="NGM22911.1"/>
    <property type="molecule type" value="Genomic_DNA"/>
</dbReference>
<dbReference type="AlphaFoldDB" id="A0A6M1LR51"/>
<keyword evidence="2" id="KW-1185">Reference proteome</keyword>